<name>A0A565BCU3_9BRAS</name>
<keyword evidence="2" id="KW-1185">Reference proteome</keyword>
<evidence type="ECO:0000313" key="2">
    <source>
        <dbReference type="Proteomes" id="UP000489600"/>
    </source>
</evidence>
<organism evidence="1 2">
    <name type="scientific">Arabis nemorensis</name>
    <dbReference type="NCBI Taxonomy" id="586526"/>
    <lineage>
        <taxon>Eukaryota</taxon>
        <taxon>Viridiplantae</taxon>
        <taxon>Streptophyta</taxon>
        <taxon>Embryophyta</taxon>
        <taxon>Tracheophyta</taxon>
        <taxon>Spermatophyta</taxon>
        <taxon>Magnoliopsida</taxon>
        <taxon>eudicotyledons</taxon>
        <taxon>Gunneridae</taxon>
        <taxon>Pentapetalae</taxon>
        <taxon>rosids</taxon>
        <taxon>malvids</taxon>
        <taxon>Brassicales</taxon>
        <taxon>Brassicaceae</taxon>
        <taxon>Arabideae</taxon>
        <taxon>Arabis</taxon>
    </lineage>
</organism>
<protein>
    <submittedName>
        <fullName evidence="1">Uncharacterized protein</fullName>
    </submittedName>
</protein>
<gene>
    <name evidence="1" type="ORF">ANE_LOCUS9854</name>
</gene>
<reference evidence="1" key="1">
    <citation type="submission" date="2019-07" db="EMBL/GenBank/DDBJ databases">
        <authorList>
            <person name="Dittberner H."/>
        </authorList>
    </citation>
    <scope>NUCLEOTIDE SEQUENCE [LARGE SCALE GENOMIC DNA]</scope>
</reference>
<sequence length="233" mass="25758">MTETMVVNIDGFSNFLGLSNKNGPTGLTPRPNRNAELNRLHHNGAEKEKTFACTHSPLSTEIVKSRSGFRGFVFDFAVRICVTGRFQKSPLDPFNRVANALKVPAFLLRDDNPYQSDAHGSRLENNIMGTLGNFLLKNGVLWKGFKGSAIFGLGFYTHVALTPDLTSMCKESSKVLADCKSKIKEAKQLVAEASSLKEFCKARVVELEETKKAEGRYTTESGYESMEETVGSY</sequence>
<accession>A0A565BCU3</accession>
<evidence type="ECO:0000313" key="1">
    <source>
        <dbReference type="EMBL" id="VVA99409.1"/>
    </source>
</evidence>
<dbReference type="AlphaFoldDB" id="A0A565BCU3"/>
<dbReference type="OrthoDB" id="1097673at2759"/>
<dbReference type="Proteomes" id="UP000489600">
    <property type="component" value="Unassembled WGS sequence"/>
</dbReference>
<proteinExistence type="predicted"/>
<comment type="caution">
    <text evidence="1">The sequence shown here is derived from an EMBL/GenBank/DDBJ whole genome shotgun (WGS) entry which is preliminary data.</text>
</comment>
<dbReference type="EMBL" id="CABITT030000003">
    <property type="protein sequence ID" value="VVA99409.1"/>
    <property type="molecule type" value="Genomic_DNA"/>
</dbReference>